<dbReference type="OrthoDB" id="428655at2759"/>
<dbReference type="Pfam" id="PF04969">
    <property type="entry name" value="CS"/>
    <property type="match status" value="1"/>
</dbReference>
<comment type="caution">
    <text evidence="7">The sequence shown here is derived from an EMBL/GenBank/DDBJ whole genome shotgun (WGS) entry which is preliminary data.</text>
</comment>
<dbReference type="CDD" id="cd06467">
    <property type="entry name" value="p23_NUDC_like"/>
    <property type="match status" value="1"/>
</dbReference>
<evidence type="ECO:0000313" key="8">
    <source>
        <dbReference type="Proteomes" id="UP000310158"/>
    </source>
</evidence>
<evidence type="ECO:0000256" key="1">
    <source>
        <dbReference type="ARBA" id="ARBA00004123"/>
    </source>
</evidence>
<dbReference type="InterPro" id="IPR007052">
    <property type="entry name" value="CS_dom"/>
</dbReference>
<accession>A0A4S4LLC6</accession>
<evidence type="ECO:0000259" key="6">
    <source>
        <dbReference type="PROSITE" id="PS51203"/>
    </source>
</evidence>
<dbReference type="SUPFAM" id="SSF49764">
    <property type="entry name" value="HSP20-like chaperones"/>
    <property type="match status" value="1"/>
</dbReference>
<evidence type="ECO:0000256" key="2">
    <source>
        <dbReference type="ARBA" id="ARBA00004496"/>
    </source>
</evidence>
<keyword evidence="8" id="KW-1185">Reference proteome</keyword>
<sequence length="639" mass="69693">MFTFRPNHTLLNPKFEGYKLDSISEDNLPVHHALQRRPSQTAFSGKVPLSFQEVQSRIRHNHLAISPDTKQAVYIDAELRVIAIKLDNETPLFRTIYELPEPMQTSLSENYQREYPSAVFLNTEILFVSDGHGLMYVLTVPSFGEGELLGTYQLPTNAESDTSPSSSTFQIHTASPVSEVAALVLLSSRHHDIKDTDTAPASAFSRKRHVQFDLFAARIDLPVRKAQDSGIPNMEVVWRRRGEDVPIYTAYDRSLKTFLLAGNSPYRPLGTSTTEPYVPVPDEIAPIPREGDNPDGTNTPTVQKPPPYAWTQDSEELTVVFPLPASTLKSDIHVLFSPQTLTAIVHGESSETVPIPHYSAARLWGSITPSSSFWTWDAQGTSAYGLLALHLEKQHEGTRWLHVFDPVAQDIGTGISADVPETLDPSELHNIRESLEKYTMALSEGKDPSGLGLGSGVPGLEGEMDDEVDAAVGSMVCLTWVAEDGTEPVWARDGADTPVNILSTPLPGTRHSGVSVVVKSTVDGLVYTLSHGESPTWQHTSTYSALAFVLASKRDTRFTYHVPSKAVLAFESGTAEYGGNLYIYRASKPKDMWAKQAILKIGGGAAGSVLGVGAVQSSGGHLVILCLCEGELIVLPNII</sequence>
<feature type="domain" description="CS" evidence="6">
    <location>
        <begin position="303"/>
        <end position="404"/>
    </location>
</feature>
<dbReference type="PANTHER" id="PTHR21664:SF1">
    <property type="entry name" value="NUDC DOMAIN-CONTAINING PROTEIN 1"/>
    <property type="match status" value="1"/>
</dbReference>
<gene>
    <name evidence="7" type="ORF">EW146_g7784</name>
</gene>
<dbReference type="AlphaFoldDB" id="A0A4S4LLC6"/>
<dbReference type="InterPro" id="IPR008978">
    <property type="entry name" value="HSP20-like_chaperone"/>
</dbReference>
<protein>
    <recommendedName>
        <fullName evidence="3">NudC domain-containing protein 1</fullName>
    </recommendedName>
</protein>
<keyword evidence="4" id="KW-0963">Cytoplasm</keyword>
<reference evidence="7 8" key="1">
    <citation type="submission" date="2019-02" db="EMBL/GenBank/DDBJ databases">
        <title>Genome sequencing of the rare red list fungi Bondarzewia mesenterica.</title>
        <authorList>
            <person name="Buettner E."/>
            <person name="Kellner H."/>
        </authorList>
    </citation>
    <scope>NUCLEOTIDE SEQUENCE [LARGE SCALE GENOMIC DNA]</scope>
    <source>
        <strain evidence="7 8">DSM 108281</strain>
    </source>
</reference>
<evidence type="ECO:0000256" key="3">
    <source>
        <dbReference type="ARBA" id="ARBA00018915"/>
    </source>
</evidence>
<keyword evidence="5" id="KW-0539">Nucleus</keyword>
<dbReference type="Proteomes" id="UP000310158">
    <property type="component" value="Unassembled WGS sequence"/>
</dbReference>
<evidence type="ECO:0000313" key="7">
    <source>
        <dbReference type="EMBL" id="THH12201.1"/>
    </source>
</evidence>
<dbReference type="EMBL" id="SGPL01000476">
    <property type="protein sequence ID" value="THH12201.1"/>
    <property type="molecule type" value="Genomic_DNA"/>
</dbReference>
<proteinExistence type="predicted"/>
<dbReference type="InterPro" id="IPR037895">
    <property type="entry name" value="NUDCD1"/>
</dbReference>
<dbReference type="GO" id="GO:0005634">
    <property type="term" value="C:nucleus"/>
    <property type="evidence" value="ECO:0007669"/>
    <property type="project" value="UniProtKB-SubCell"/>
</dbReference>
<dbReference type="GO" id="GO:0005737">
    <property type="term" value="C:cytoplasm"/>
    <property type="evidence" value="ECO:0007669"/>
    <property type="project" value="UniProtKB-SubCell"/>
</dbReference>
<name>A0A4S4LLC6_9AGAM</name>
<organism evidence="7 8">
    <name type="scientific">Bondarzewia mesenterica</name>
    <dbReference type="NCBI Taxonomy" id="1095465"/>
    <lineage>
        <taxon>Eukaryota</taxon>
        <taxon>Fungi</taxon>
        <taxon>Dikarya</taxon>
        <taxon>Basidiomycota</taxon>
        <taxon>Agaricomycotina</taxon>
        <taxon>Agaricomycetes</taxon>
        <taxon>Russulales</taxon>
        <taxon>Bondarzewiaceae</taxon>
        <taxon>Bondarzewia</taxon>
    </lineage>
</organism>
<dbReference type="Gene3D" id="2.60.40.790">
    <property type="match status" value="1"/>
</dbReference>
<evidence type="ECO:0000256" key="4">
    <source>
        <dbReference type="ARBA" id="ARBA00022490"/>
    </source>
</evidence>
<comment type="subcellular location">
    <subcellularLocation>
        <location evidence="2">Cytoplasm</location>
    </subcellularLocation>
    <subcellularLocation>
        <location evidence="1">Nucleus</location>
    </subcellularLocation>
</comment>
<dbReference type="PANTHER" id="PTHR21664">
    <property type="entry name" value="CHRONIC MYELOGENOUS LEUKEMIA TUMOR ANTIGEN 66"/>
    <property type="match status" value="1"/>
</dbReference>
<dbReference type="PROSITE" id="PS51203">
    <property type="entry name" value="CS"/>
    <property type="match status" value="1"/>
</dbReference>
<evidence type="ECO:0000256" key="5">
    <source>
        <dbReference type="ARBA" id="ARBA00023242"/>
    </source>
</evidence>